<keyword evidence="1" id="KW-1133">Transmembrane helix</keyword>
<gene>
    <name evidence="3" type="ORF">JF290_12165</name>
</gene>
<dbReference type="EMBL" id="JAELVR010000008">
    <property type="protein sequence ID" value="MBJ6372282.1"/>
    <property type="molecule type" value="Genomic_DNA"/>
</dbReference>
<keyword evidence="4" id="KW-1185">Reference proteome</keyword>
<proteinExistence type="predicted"/>
<evidence type="ECO:0000313" key="4">
    <source>
        <dbReference type="Proteomes" id="UP000619079"/>
    </source>
</evidence>
<feature type="transmembrane region" description="Helical" evidence="1">
    <location>
        <begin position="195"/>
        <end position="214"/>
    </location>
</feature>
<evidence type="ECO:0000256" key="2">
    <source>
        <dbReference type="SAM" id="SignalP"/>
    </source>
</evidence>
<evidence type="ECO:0000256" key="1">
    <source>
        <dbReference type="SAM" id="Phobius"/>
    </source>
</evidence>
<dbReference type="AlphaFoldDB" id="A0A8J7IVR0"/>
<dbReference type="Proteomes" id="UP000619079">
    <property type="component" value="Unassembled WGS sequence"/>
</dbReference>
<organism evidence="3 4">
    <name type="scientific">Sedimentitalea arenosa</name>
    <dbReference type="NCBI Taxonomy" id="2798803"/>
    <lineage>
        <taxon>Bacteria</taxon>
        <taxon>Pseudomonadati</taxon>
        <taxon>Pseudomonadota</taxon>
        <taxon>Alphaproteobacteria</taxon>
        <taxon>Rhodobacterales</taxon>
        <taxon>Paracoccaceae</taxon>
        <taxon>Sedimentitalea</taxon>
    </lineage>
</organism>
<feature type="chain" id="PRO_5035297704" evidence="2">
    <location>
        <begin position="23"/>
        <end position="220"/>
    </location>
</feature>
<evidence type="ECO:0000313" key="3">
    <source>
        <dbReference type="EMBL" id="MBJ6372282.1"/>
    </source>
</evidence>
<dbReference type="InterPro" id="IPR022472">
    <property type="entry name" value="VPLPA-CTERM"/>
</dbReference>
<keyword evidence="2" id="KW-0732">Signal</keyword>
<comment type="caution">
    <text evidence="3">The sequence shown here is derived from an EMBL/GenBank/DDBJ whole genome shotgun (WGS) entry which is preliminary data.</text>
</comment>
<dbReference type="InterPro" id="IPR013424">
    <property type="entry name" value="Ice-binding_C"/>
</dbReference>
<accession>A0A8J7IVR0</accession>
<keyword evidence="1" id="KW-0472">Membrane</keyword>
<name>A0A8J7IVR0_9RHOB</name>
<feature type="signal peptide" evidence="2">
    <location>
        <begin position="1"/>
        <end position="22"/>
    </location>
</feature>
<dbReference type="NCBIfam" id="TIGR02595">
    <property type="entry name" value="PEP_CTERM"/>
    <property type="match status" value="1"/>
</dbReference>
<protein>
    <submittedName>
        <fullName evidence="3">VPLPA-CTERM sorting domain-containing protein</fullName>
    </submittedName>
</protein>
<dbReference type="RefSeq" id="WP_199025165.1">
    <property type="nucleotide sequence ID" value="NZ_JAELVR010000008.1"/>
</dbReference>
<keyword evidence="1" id="KW-0812">Transmembrane</keyword>
<reference evidence="3" key="1">
    <citation type="submission" date="2020-12" db="EMBL/GenBank/DDBJ databases">
        <title>Sedimentitalea sp. nov., isolated from sand in Incheon.</title>
        <authorList>
            <person name="Kim W."/>
        </authorList>
    </citation>
    <scope>NUCLEOTIDE SEQUENCE</scope>
    <source>
        <strain evidence="3">CAU 1593</strain>
    </source>
</reference>
<dbReference type="NCBIfam" id="TIGR03370">
    <property type="entry name" value="VPLPA-CTERM"/>
    <property type="match status" value="1"/>
</dbReference>
<sequence length="220" mass="22165">MKLRLVTAAIAASIAFAGAAGAATLNGLFSVQVAQITGANSSQSEATAANFGAALAGGVSDVFTYNGDLSFATSNSNDSTTIASWLATGTPGGVSGLDSTIGALQLSKPNINSNPGSATTTFFLFKLAPLNAADFSITHDDGIALFDDGTRIGGFNGPNGQRTTAVNGFDGGQFDLLYVATNGDPSILKVDMTPVPVPASLPLLLAGLGGFAFLRRRARA</sequence>